<organism evidence="2 5">
    <name type="scientific">Gallibacterium salpingitidis</name>
    <dbReference type="NCBI Taxonomy" id="505341"/>
    <lineage>
        <taxon>Bacteria</taxon>
        <taxon>Pseudomonadati</taxon>
        <taxon>Pseudomonadota</taxon>
        <taxon>Gammaproteobacteria</taxon>
        <taxon>Pasteurellales</taxon>
        <taxon>Pasteurellaceae</taxon>
        <taxon>Gallibacterium</taxon>
    </lineage>
</organism>
<keyword evidence="1" id="KW-0472">Membrane</keyword>
<dbReference type="RefSeq" id="WP_066104648.1">
    <property type="nucleotide sequence ID" value="NZ_CP103875.1"/>
</dbReference>
<protein>
    <submittedName>
        <fullName evidence="2">Membrane protein</fullName>
    </submittedName>
</protein>
<keyword evidence="1" id="KW-0812">Transmembrane</keyword>
<evidence type="ECO:0000313" key="4">
    <source>
        <dbReference type="Proteomes" id="UP000092527"/>
    </source>
</evidence>
<feature type="transmembrane region" description="Helical" evidence="1">
    <location>
        <begin position="83"/>
        <end position="116"/>
    </location>
</feature>
<reference evidence="4 5" key="1">
    <citation type="submission" date="2014-11" db="EMBL/GenBank/DDBJ databases">
        <title>Pan-genome of Gallibacterium spp.</title>
        <authorList>
            <person name="Kudirkiene E."/>
            <person name="Bojesen A.M."/>
        </authorList>
    </citation>
    <scope>NUCLEOTIDE SEQUENCE [LARGE SCALE GENOMIC DNA]</scope>
    <source>
        <strain evidence="3 4">18469/18</strain>
        <strain evidence="2 5">F150</strain>
    </source>
</reference>
<dbReference type="PATRIC" id="fig|505341.3.peg.240"/>
<name>A0A1A7P2K5_9PAST</name>
<proteinExistence type="predicted"/>
<sequence>MSLLSKTFGGLNKAYYFRHLFFGLIIYIIFEVTMYHASVGVIDSRFIGVTLVLTLFLLLYPYSRFVYESIIDYIMGDNVFYVNAILLLFVKIMMMLFCFAFSWAIAPIGLIFLYFYHTKQEKLANSNNIDE</sequence>
<dbReference type="OrthoDB" id="8779206at2"/>
<feature type="transmembrane region" description="Helical" evidence="1">
    <location>
        <begin position="46"/>
        <end position="63"/>
    </location>
</feature>
<gene>
    <name evidence="2" type="ORF">QS62_01200</name>
    <name evidence="3" type="ORF">QV09_09925</name>
</gene>
<dbReference type="EMBL" id="JTJU01000060">
    <property type="protein sequence ID" value="OBX08168.1"/>
    <property type="molecule type" value="Genomic_DNA"/>
</dbReference>
<comment type="caution">
    <text evidence="2">The sequence shown here is derived from an EMBL/GenBank/DDBJ whole genome shotgun (WGS) entry which is preliminary data.</text>
</comment>
<dbReference type="Proteomes" id="UP000092649">
    <property type="component" value="Unassembled WGS sequence"/>
</dbReference>
<evidence type="ECO:0000256" key="1">
    <source>
        <dbReference type="SAM" id="Phobius"/>
    </source>
</evidence>
<dbReference type="AlphaFoldDB" id="A0A1A7P2K5"/>
<evidence type="ECO:0000313" key="2">
    <source>
        <dbReference type="EMBL" id="OBW96238.1"/>
    </source>
</evidence>
<accession>A0A1A7P2K5</accession>
<evidence type="ECO:0000313" key="3">
    <source>
        <dbReference type="EMBL" id="OBX08168.1"/>
    </source>
</evidence>
<dbReference type="EMBL" id="JTJL01000003">
    <property type="protein sequence ID" value="OBW96238.1"/>
    <property type="molecule type" value="Genomic_DNA"/>
</dbReference>
<dbReference type="Proteomes" id="UP000092527">
    <property type="component" value="Unassembled WGS sequence"/>
</dbReference>
<feature type="transmembrane region" description="Helical" evidence="1">
    <location>
        <begin position="15"/>
        <end position="34"/>
    </location>
</feature>
<keyword evidence="5" id="KW-1185">Reference proteome</keyword>
<evidence type="ECO:0000313" key="5">
    <source>
        <dbReference type="Proteomes" id="UP000092649"/>
    </source>
</evidence>
<keyword evidence="1" id="KW-1133">Transmembrane helix</keyword>